<evidence type="ECO:0000259" key="2">
    <source>
        <dbReference type="Pfam" id="PF20921"/>
    </source>
</evidence>
<protein>
    <submittedName>
        <fullName evidence="3">DUF1846 domain-containing protein</fullName>
    </submittedName>
</protein>
<dbReference type="Pfam" id="PF08903">
    <property type="entry name" value="DUF1846"/>
    <property type="match status" value="1"/>
</dbReference>
<keyword evidence="4" id="KW-1185">Reference proteome</keyword>
<dbReference type="Pfam" id="PF20921">
    <property type="entry name" value="DUF1846_C"/>
    <property type="match status" value="1"/>
</dbReference>
<evidence type="ECO:0000313" key="3">
    <source>
        <dbReference type="EMBL" id="WPB54209.1"/>
    </source>
</evidence>
<proteinExistence type="predicted"/>
<sequence>MKEAFNNYKYLDLQSKNIEERIEQFDNKLYLEFGGKLLLDSHASRVLPGFDPSAKLNLLLKLREKIEILLVLSARDIEKNKLHADLGISYDQDILRLIDLYRSYNFLVKNVVITHYNEQANAKRFRDKLTKLGICVSCHYIIKNYPNDVDSIISENGFGKNDYIKTERELVVITAPGPGSGKLAVALSQIYHDSKHNIKSGYAKFETFPIWNLAPNHPINLAYEAATADLNDQNMIDPFHLKKYKKEATNYNRDIEAFPVLNSLFKRIYGDSPYSSPTDMGVNMAGFCIEDEEKAIIASKKEIIRRYFHAMVDLKKDIGTIKSVKKIEDILKKNNINYSLNEAITEAHLLSITTEMPAVTISLSDNYIVRGKTSNLLGPSSAALLNALKYLAKIPKEIDLLEPSVIKLVQDLKINYLHNQNPRLHMNETLIVLSASAEKNENAKKAMLSIPKLKNADAHSTVILSETDVEIFSRLGIFLTEDPKYEKNRFYHK</sequence>
<dbReference type="Proteomes" id="UP001303601">
    <property type="component" value="Chromosome"/>
</dbReference>
<organism evidence="3 4">
    <name type="scientific">Metamycoplasma equirhinis</name>
    <dbReference type="NCBI Taxonomy" id="92402"/>
    <lineage>
        <taxon>Bacteria</taxon>
        <taxon>Bacillati</taxon>
        <taxon>Mycoplasmatota</taxon>
        <taxon>Mycoplasmoidales</taxon>
        <taxon>Metamycoplasmataceae</taxon>
        <taxon>Metamycoplasma</taxon>
    </lineage>
</organism>
<dbReference type="InterPro" id="IPR048441">
    <property type="entry name" value="DUF1846_C"/>
</dbReference>
<feature type="domain" description="DUF1846" evidence="2">
    <location>
        <begin position="342"/>
        <end position="491"/>
    </location>
</feature>
<dbReference type="GeneID" id="94493535"/>
<feature type="domain" description="DUF1846" evidence="1">
    <location>
        <begin position="4"/>
        <end position="334"/>
    </location>
</feature>
<accession>A0ABZ0PCD9</accession>
<dbReference type="NCBIfam" id="NF010184">
    <property type="entry name" value="PRK13663.1"/>
    <property type="match status" value="1"/>
</dbReference>
<evidence type="ECO:0000259" key="1">
    <source>
        <dbReference type="Pfam" id="PF08903"/>
    </source>
</evidence>
<dbReference type="RefSeq" id="WP_140031643.1">
    <property type="nucleotide sequence ID" value="NZ_CP137845.1"/>
</dbReference>
<dbReference type="Gene3D" id="3.40.140.40">
    <property type="entry name" value="Domain of unknown function (DUF1846), C-terminal subdomain"/>
    <property type="match status" value="1"/>
</dbReference>
<evidence type="ECO:0000313" key="4">
    <source>
        <dbReference type="Proteomes" id="UP001303601"/>
    </source>
</evidence>
<dbReference type="Gene3D" id="3.10.630.10">
    <property type="entry name" value="dip2346 domain like"/>
    <property type="match status" value="1"/>
</dbReference>
<gene>
    <name evidence="3" type="ORF">R9B83_01450</name>
</gene>
<dbReference type="InterPro" id="IPR048496">
    <property type="entry name" value="DUF1846_N"/>
</dbReference>
<name>A0ABZ0PCD9_9BACT</name>
<dbReference type="EMBL" id="CP137845">
    <property type="protein sequence ID" value="WPB54209.1"/>
    <property type="molecule type" value="Genomic_DNA"/>
</dbReference>
<dbReference type="Gene3D" id="1.20.1570.10">
    <property type="entry name" value="dip2346 domain like"/>
    <property type="match status" value="1"/>
</dbReference>
<reference evidence="3" key="1">
    <citation type="submission" date="2023-11" db="EMBL/GenBank/DDBJ databases">
        <title>Completed genome sequence of Mycoplasma equirhinis type strain M432/72.</title>
        <authorList>
            <person name="Spergser J."/>
        </authorList>
    </citation>
    <scope>NUCLEOTIDE SEQUENCE [LARGE SCALE GENOMIC DNA]</scope>
    <source>
        <strain evidence="3">M432/72</strain>
    </source>
</reference>